<dbReference type="CDD" id="cd00090">
    <property type="entry name" value="HTH_ARSR"/>
    <property type="match status" value="1"/>
</dbReference>
<keyword evidence="1" id="KW-0805">Transcription regulation</keyword>
<dbReference type="Proteomes" id="UP000664779">
    <property type="component" value="Unassembled WGS sequence"/>
</dbReference>
<dbReference type="PRINTS" id="PR00033">
    <property type="entry name" value="HTHASNC"/>
</dbReference>
<dbReference type="Pfam" id="PF01037">
    <property type="entry name" value="AsnC_trans_reg"/>
    <property type="match status" value="1"/>
</dbReference>
<dbReference type="SUPFAM" id="SSF54909">
    <property type="entry name" value="Dimeric alpha+beta barrel"/>
    <property type="match status" value="1"/>
</dbReference>
<evidence type="ECO:0000259" key="4">
    <source>
        <dbReference type="PROSITE" id="PS50956"/>
    </source>
</evidence>
<accession>A0A939EL60</accession>
<dbReference type="SUPFAM" id="SSF46785">
    <property type="entry name" value="Winged helix' DNA-binding domain"/>
    <property type="match status" value="1"/>
</dbReference>
<gene>
    <name evidence="5" type="ORF">J0X15_04410</name>
</gene>
<evidence type="ECO:0000256" key="3">
    <source>
        <dbReference type="ARBA" id="ARBA00023163"/>
    </source>
</evidence>
<keyword evidence="6" id="KW-1185">Reference proteome</keyword>
<organism evidence="5 6">
    <name type="scientific">Roseibium limicola</name>
    <dbReference type="NCBI Taxonomy" id="2816037"/>
    <lineage>
        <taxon>Bacteria</taxon>
        <taxon>Pseudomonadati</taxon>
        <taxon>Pseudomonadota</taxon>
        <taxon>Alphaproteobacteria</taxon>
        <taxon>Hyphomicrobiales</taxon>
        <taxon>Stappiaceae</taxon>
        <taxon>Roseibium</taxon>
    </lineage>
</organism>
<dbReference type="Pfam" id="PF13404">
    <property type="entry name" value="HTH_AsnC-type"/>
    <property type="match status" value="1"/>
</dbReference>
<keyword evidence="3" id="KW-0804">Transcription</keyword>
<comment type="caution">
    <text evidence="5">The sequence shown here is derived from an EMBL/GenBank/DDBJ whole genome shotgun (WGS) entry which is preliminary data.</text>
</comment>
<dbReference type="GO" id="GO:0043200">
    <property type="term" value="P:response to amino acid"/>
    <property type="evidence" value="ECO:0007669"/>
    <property type="project" value="TreeGrafter"/>
</dbReference>
<dbReference type="PANTHER" id="PTHR30154">
    <property type="entry name" value="LEUCINE-RESPONSIVE REGULATORY PROTEIN"/>
    <property type="match status" value="1"/>
</dbReference>
<dbReference type="InterPro" id="IPR036388">
    <property type="entry name" value="WH-like_DNA-bd_sf"/>
</dbReference>
<dbReference type="InterPro" id="IPR019888">
    <property type="entry name" value="Tscrpt_reg_AsnC-like"/>
</dbReference>
<keyword evidence="2" id="KW-0238">DNA-binding</keyword>
<dbReference type="InterPro" id="IPR011991">
    <property type="entry name" value="ArsR-like_HTH"/>
</dbReference>
<evidence type="ECO:0000313" key="5">
    <source>
        <dbReference type="EMBL" id="MBO0344457.1"/>
    </source>
</evidence>
<sequence length="150" mass="17059">MDRIDRTILNLLQTDASRTNADLAGELGLAPSSCMRRIRRLKASGMIERIVAILNPAKVNRGIKAMVMVELERHGETWMRRFLEPLKDEPSVVQAYSVSGSTDVVMMLRLKDIEEFDTLSDRLFRDDANVARYTTLFVIRTAKETTFVPV</sequence>
<dbReference type="InterPro" id="IPR011008">
    <property type="entry name" value="Dimeric_a/b-barrel"/>
</dbReference>
<dbReference type="RefSeq" id="WP_206938525.1">
    <property type="nucleotide sequence ID" value="NZ_JAFLNF010000002.1"/>
</dbReference>
<dbReference type="GO" id="GO:0005829">
    <property type="term" value="C:cytosol"/>
    <property type="evidence" value="ECO:0007669"/>
    <property type="project" value="TreeGrafter"/>
</dbReference>
<dbReference type="Gene3D" id="3.30.70.920">
    <property type="match status" value="1"/>
</dbReference>
<dbReference type="InterPro" id="IPR019887">
    <property type="entry name" value="Tscrpt_reg_AsnC/Lrp_C"/>
</dbReference>
<dbReference type="GO" id="GO:0006355">
    <property type="term" value="P:regulation of DNA-templated transcription"/>
    <property type="evidence" value="ECO:0007669"/>
    <property type="project" value="UniProtKB-ARBA"/>
</dbReference>
<dbReference type="Gene3D" id="1.10.10.10">
    <property type="entry name" value="Winged helix-like DNA-binding domain superfamily/Winged helix DNA-binding domain"/>
    <property type="match status" value="1"/>
</dbReference>
<proteinExistence type="predicted"/>
<name>A0A939EL60_9HYPH</name>
<evidence type="ECO:0000256" key="1">
    <source>
        <dbReference type="ARBA" id="ARBA00023015"/>
    </source>
</evidence>
<dbReference type="InterPro" id="IPR000485">
    <property type="entry name" value="AsnC-type_HTH_dom"/>
</dbReference>
<evidence type="ECO:0000313" key="6">
    <source>
        <dbReference type="Proteomes" id="UP000664779"/>
    </source>
</evidence>
<dbReference type="AlphaFoldDB" id="A0A939EL60"/>
<dbReference type="PROSITE" id="PS50956">
    <property type="entry name" value="HTH_ASNC_2"/>
    <property type="match status" value="1"/>
</dbReference>
<evidence type="ECO:0000256" key="2">
    <source>
        <dbReference type="ARBA" id="ARBA00023125"/>
    </source>
</evidence>
<feature type="domain" description="HTH asnC-type" evidence="4">
    <location>
        <begin position="1"/>
        <end position="64"/>
    </location>
</feature>
<dbReference type="GO" id="GO:0043565">
    <property type="term" value="F:sequence-specific DNA binding"/>
    <property type="evidence" value="ECO:0007669"/>
    <property type="project" value="InterPro"/>
</dbReference>
<protein>
    <submittedName>
        <fullName evidence="5">Lrp/AsnC family transcriptional regulator</fullName>
    </submittedName>
</protein>
<reference evidence="5" key="1">
    <citation type="submission" date="2021-03" db="EMBL/GenBank/DDBJ databases">
        <title>Roseibium sp. CAU 1637 isolated from Incheon.</title>
        <authorList>
            <person name="Kim W."/>
        </authorList>
    </citation>
    <scope>NUCLEOTIDE SEQUENCE</scope>
    <source>
        <strain evidence="5">CAU 1637</strain>
    </source>
</reference>
<dbReference type="SMART" id="SM00344">
    <property type="entry name" value="HTH_ASNC"/>
    <property type="match status" value="1"/>
</dbReference>
<dbReference type="InterPro" id="IPR036390">
    <property type="entry name" value="WH_DNA-bd_sf"/>
</dbReference>
<dbReference type="EMBL" id="JAFLNF010000002">
    <property type="protein sequence ID" value="MBO0344457.1"/>
    <property type="molecule type" value="Genomic_DNA"/>
</dbReference>
<dbReference type="PANTHER" id="PTHR30154:SF34">
    <property type="entry name" value="TRANSCRIPTIONAL REGULATOR AZLB"/>
    <property type="match status" value="1"/>
</dbReference>